<dbReference type="InterPro" id="IPR003675">
    <property type="entry name" value="Rce1/LyrA-like_dom"/>
</dbReference>
<organism evidence="3 4">
    <name type="scientific">Nonomuraea typhae</name>
    <dbReference type="NCBI Taxonomy" id="2603600"/>
    <lineage>
        <taxon>Bacteria</taxon>
        <taxon>Bacillati</taxon>
        <taxon>Actinomycetota</taxon>
        <taxon>Actinomycetes</taxon>
        <taxon>Streptosporangiales</taxon>
        <taxon>Streptosporangiaceae</taxon>
        <taxon>Nonomuraea</taxon>
    </lineage>
</organism>
<feature type="transmembrane region" description="Helical" evidence="1">
    <location>
        <begin position="137"/>
        <end position="158"/>
    </location>
</feature>
<proteinExistence type="predicted"/>
<keyword evidence="1" id="KW-0472">Membrane</keyword>
<feature type="transmembrane region" description="Helical" evidence="1">
    <location>
        <begin position="192"/>
        <end position="215"/>
    </location>
</feature>
<gene>
    <name evidence="3" type="ORF">ACIBG2_48490</name>
</gene>
<feature type="transmembrane region" description="Helical" evidence="1">
    <location>
        <begin position="221"/>
        <end position="243"/>
    </location>
</feature>
<name>A0ABW7ZCW2_9ACTN</name>
<evidence type="ECO:0000313" key="3">
    <source>
        <dbReference type="EMBL" id="MFI6505293.1"/>
    </source>
</evidence>
<dbReference type="PANTHER" id="PTHR35797">
    <property type="entry name" value="PROTEASE-RELATED"/>
    <property type="match status" value="1"/>
</dbReference>
<feature type="transmembrane region" description="Helical" evidence="1">
    <location>
        <begin position="164"/>
        <end position="185"/>
    </location>
</feature>
<keyword evidence="1" id="KW-0812">Transmembrane</keyword>
<accession>A0ABW7ZCW2</accession>
<dbReference type="EMBL" id="JBITGY010000018">
    <property type="protein sequence ID" value="MFI6505293.1"/>
    <property type="molecule type" value="Genomic_DNA"/>
</dbReference>
<feature type="transmembrane region" description="Helical" evidence="1">
    <location>
        <begin position="40"/>
        <end position="66"/>
    </location>
</feature>
<feature type="domain" description="CAAX prenyl protease 2/Lysostaphin resistance protein A-like" evidence="2">
    <location>
        <begin position="103"/>
        <end position="204"/>
    </location>
</feature>
<dbReference type="InterPro" id="IPR042150">
    <property type="entry name" value="MmRce1-like"/>
</dbReference>
<evidence type="ECO:0000313" key="4">
    <source>
        <dbReference type="Proteomes" id="UP001612741"/>
    </source>
</evidence>
<dbReference type="Proteomes" id="UP001612741">
    <property type="component" value="Unassembled WGS sequence"/>
</dbReference>
<sequence length="260" mass="27662">MMFTPSLGVLAVWLIRRTSPREWATRTGLTLGPDKGRTAAFVIAAWIGTPLLIAVALGVSVALGLLRLDLGEFSLFREVLRQSGTTPSGDLRPVVITQIVTAVLIGPAVNAIPAVGEEWGWRGWLLPTLLSSYGTRVALPLSGVIWGVWHAPVTLLGYNYPNLGAWAAAYFIGFCVVGGLVLGWLRIHSASIWPAVVAHGAMNASVPVILLLGQSRAEPNLVFAGLTGVVGWVLLAALAFVLYRVRPLRAESTDQTNAAP</sequence>
<keyword evidence="1" id="KW-1133">Transmembrane helix</keyword>
<dbReference type="PANTHER" id="PTHR35797:SF1">
    <property type="entry name" value="PROTEASE"/>
    <property type="match status" value="1"/>
</dbReference>
<comment type="caution">
    <text evidence="3">The sequence shown here is derived from an EMBL/GenBank/DDBJ whole genome shotgun (WGS) entry which is preliminary data.</text>
</comment>
<keyword evidence="4" id="KW-1185">Reference proteome</keyword>
<evidence type="ECO:0000256" key="1">
    <source>
        <dbReference type="SAM" id="Phobius"/>
    </source>
</evidence>
<dbReference type="RefSeq" id="WP_397091378.1">
    <property type="nucleotide sequence ID" value="NZ_JBITGY010000018.1"/>
</dbReference>
<reference evidence="3 4" key="1">
    <citation type="submission" date="2024-10" db="EMBL/GenBank/DDBJ databases">
        <title>The Natural Products Discovery Center: Release of the First 8490 Sequenced Strains for Exploring Actinobacteria Biosynthetic Diversity.</title>
        <authorList>
            <person name="Kalkreuter E."/>
            <person name="Kautsar S.A."/>
            <person name="Yang D."/>
            <person name="Bader C.D."/>
            <person name="Teijaro C.N."/>
            <person name="Fluegel L."/>
            <person name="Davis C.M."/>
            <person name="Simpson J.R."/>
            <person name="Lauterbach L."/>
            <person name="Steele A.D."/>
            <person name="Gui C."/>
            <person name="Meng S."/>
            <person name="Li G."/>
            <person name="Viehrig K."/>
            <person name="Ye F."/>
            <person name="Su P."/>
            <person name="Kiefer A.F."/>
            <person name="Nichols A."/>
            <person name="Cepeda A.J."/>
            <person name="Yan W."/>
            <person name="Fan B."/>
            <person name="Jiang Y."/>
            <person name="Adhikari A."/>
            <person name="Zheng C.-J."/>
            <person name="Schuster L."/>
            <person name="Cowan T.M."/>
            <person name="Smanski M.J."/>
            <person name="Chevrette M.G."/>
            <person name="De Carvalho L.P.S."/>
            <person name="Shen B."/>
        </authorList>
    </citation>
    <scope>NUCLEOTIDE SEQUENCE [LARGE SCALE GENOMIC DNA]</scope>
    <source>
        <strain evidence="3 4">NPDC050545</strain>
    </source>
</reference>
<evidence type="ECO:0000259" key="2">
    <source>
        <dbReference type="Pfam" id="PF02517"/>
    </source>
</evidence>
<protein>
    <submittedName>
        <fullName evidence="3">Lysostaphin resistance A-like protein</fullName>
    </submittedName>
</protein>
<dbReference type="Pfam" id="PF02517">
    <property type="entry name" value="Rce1-like"/>
    <property type="match status" value="1"/>
</dbReference>